<proteinExistence type="inferred from homology"/>
<dbReference type="InterPro" id="IPR050770">
    <property type="entry name" value="Intradiol_RC_Dioxygenase"/>
</dbReference>
<dbReference type="EMBL" id="FNLN01000001">
    <property type="protein sequence ID" value="SDT84305.1"/>
    <property type="molecule type" value="Genomic_DNA"/>
</dbReference>
<reference evidence="7" key="1">
    <citation type="submission" date="2016-10" db="EMBL/GenBank/DDBJ databases">
        <authorList>
            <person name="Varghese N."/>
            <person name="Submissions S."/>
        </authorList>
    </citation>
    <scope>NUCLEOTIDE SEQUENCE [LARGE SCALE GENOMIC DNA]</scope>
    <source>
        <strain evidence="7">Nm10</strain>
    </source>
</reference>
<dbReference type="PROSITE" id="PS51318">
    <property type="entry name" value="TAT"/>
    <property type="match status" value="1"/>
</dbReference>
<evidence type="ECO:0000259" key="5">
    <source>
        <dbReference type="PROSITE" id="PS00083"/>
    </source>
</evidence>
<evidence type="ECO:0000313" key="7">
    <source>
        <dbReference type="Proteomes" id="UP000182882"/>
    </source>
</evidence>
<organism evidence="6 7">
    <name type="scientific">Nitrosomonas ureae</name>
    <dbReference type="NCBI Taxonomy" id="44577"/>
    <lineage>
        <taxon>Bacteria</taxon>
        <taxon>Pseudomonadati</taxon>
        <taxon>Pseudomonadota</taxon>
        <taxon>Betaproteobacteria</taxon>
        <taxon>Nitrosomonadales</taxon>
        <taxon>Nitrosomonadaceae</taxon>
        <taxon>Nitrosomonas</taxon>
    </lineage>
</organism>
<gene>
    <name evidence="6" type="ORF">SAMN05216406_101214</name>
</gene>
<evidence type="ECO:0000256" key="2">
    <source>
        <dbReference type="ARBA" id="ARBA00022964"/>
    </source>
</evidence>
<feature type="signal peptide" evidence="4">
    <location>
        <begin position="1"/>
        <end position="23"/>
    </location>
</feature>
<dbReference type="Pfam" id="PF00775">
    <property type="entry name" value="Dioxygenase_C"/>
    <property type="match status" value="1"/>
</dbReference>
<protein>
    <submittedName>
        <fullName evidence="6">Protocatechuate 3,4-dioxygenase beta subunit</fullName>
    </submittedName>
</protein>
<dbReference type="InterPro" id="IPR006311">
    <property type="entry name" value="TAT_signal"/>
</dbReference>
<dbReference type="InterPro" id="IPR000627">
    <property type="entry name" value="Intradiol_dOase_C"/>
</dbReference>
<dbReference type="Proteomes" id="UP000182882">
    <property type="component" value="Unassembled WGS sequence"/>
</dbReference>
<keyword evidence="4" id="KW-0732">Signal</keyword>
<comment type="similarity">
    <text evidence="1">Belongs to the intradiol ring-cleavage dioxygenase family.</text>
</comment>
<feature type="domain" description="Intradiol ring-cleavage dioxygenases" evidence="5">
    <location>
        <begin position="74"/>
        <end position="102"/>
    </location>
</feature>
<dbReference type="PANTHER" id="PTHR33711">
    <property type="entry name" value="DIOXYGENASE, PUTATIVE (AFU_ORTHOLOGUE AFUA_2G02910)-RELATED"/>
    <property type="match status" value="1"/>
</dbReference>
<dbReference type="InterPro" id="IPR039387">
    <property type="entry name" value="3_4-PCD"/>
</dbReference>
<evidence type="ECO:0000256" key="1">
    <source>
        <dbReference type="ARBA" id="ARBA00007825"/>
    </source>
</evidence>
<accession>A0A1H2DN32</accession>
<feature type="chain" id="PRO_5016417584" evidence="4">
    <location>
        <begin position="24"/>
        <end position="219"/>
    </location>
</feature>
<dbReference type="RefSeq" id="WP_062558445.1">
    <property type="nucleotide sequence ID" value="NZ_CP013341.1"/>
</dbReference>
<dbReference type="GO" id="GO:0008199">
    <property type="term" value="F:ferric iron binding"/>
    <property type="evidence" value="ECO:0007669"/>
    <property type="project" value="InterPro"/>
</dbReference>
<dbReference type="PANTHER" id="PTHR33711:SF10">
    <property type="entry name" value="INTRADIOL RING-CLEAVAGE DIOXYGENASES DOMAIN-CONTAINING PROTEIN"/>
    <property type="match status" value="1"/>
</dbReference>
<dbReference type="KEGG" id="nur:ATY38_05610"/>
<evidence type="ECO:0000256" key="4">
    <source>
        <dbReference type="SAM" id="SignalP"/>
    </source>
</evidence>
<keyword evidence="3" id="KW-0560">Oxidoreductase</keyword>
<dbReference type="Gene3D" id="2.60.130.10">
    <property type="entry name" value="Aromatic compound dioxygenase"/>
    <property type="match status" value="1"/>
</dbReference>
<sequence length="219" mass="24553">MKKISRRKVIGLGVLGSFASVLGSGSLAKALALMPTPEETEGPFYPVKNQKDKDEDLTQINGYVDDASGQHIVVGGHVTDIYGNAVENTLLDIWQADANGRYRHPRDSNKAKLDQNFQGWAIIQTDEKGSFRFKTVMPGAYPASGTWIRPPHIHLKIFKPGYFPLTTQMYFPDQELNKKDLLLSQKSIIEQSAMMAREIGQQGNLIIYEYNVVLDLLRK</sequence>
<evidence type="ECO:0000313" key="6">
    <source>
        <dbReference type="EMBL" id="SDT84305.1"/>
    </source>
</evidence>
<dbReference type="SUPFAM" id="SSF49482">
    <property type="entry name" value="Aromatic compound dioxygenase"/>
    <property type="match status" value="1"/>
</dbReference>
<name>A0A1H2DN32_9PROT</name>
<dbReference type="AlphaFoldDB" id="A0A1H2DN32"/>
<keyword evidence="7" id="KW-1185">Reference proteome</keyword>
<dbReference type="PROSITE" id="PS00083">
    <property type="entry name" value="INTRADIOL_DIOXYGENAS"/>
    <property type="match status" value="1"/>
</dbReference>
<evidence type="ECO:0000256" key="3">
    <source>
        <dbReference type="ARBA" id="ARBA00023002"/>
    </source>
</evidence>
<dbReference type="CDD" id="cd03459">
    <property type="entry name" value="3_4-PCD"/>
    <property type="match status" value="1"/>
</dbReference>
<dbReference type="GO" id="GO:0018578">
    <property type="term" value="F:protocatechuate 3,4-dioxygenase activity"/>
    <property type="evidence" value="ECO:0007669"/>
    <property type="project" value="InterPro"/>
</dbReference>
<keyword evidence="2 6" id="KW-0223">Dioxygenase</keyword>
<dbReference type="InterPro" id="IPR015889">
    <property type="entry name" value="Intradiol_dOase_core"/>
</dbReference>